<accession>A0A9D1T2S6</accession>
<keyword evidence="1" id="KW-0813">Transport</keyword>
<dbReference type="InterPro" id="IPR003439">
    <property type="entry name" value="ABC_transporter-like_ATP-bd"/>
</dbReference>
<dbReference type="InterPro" id="IPR027417">
    <property type="entry name" value="P-loop_NTPase"/>
</dbReference>
<keyword evidence="3 5" id="KW-0067">ATP-binding</keyword>
<protein>
    <submittedName>
        <fullName evidence="5">ABC transporter ATP-binding protein</fullName>
    </submittedName>
</protein>
<dbReference type="EMBL" id="DVOR01000017">
    <property type="protein sequence ID" value="HIV08578.1"/>
    <property type="molecule type" value="Genomic_DNA"/>
</dbReference>
<gene>
    <name evidence="5" type="ORF">IAC79_00490</name>
</gene>
<dbReference type="Gene3D" id="3.40.50.300">
    <property type="entry name" value="P-loop containing nucleotide triphosphate hydrolases"/>
    <property type="match status" value="1"/>
</dbReference>
<comment type="caution">
    <text evidence="5">The sequence shown here is derived from an EMBL/GenBank/DDBJ whole genome shotgun (WGS) entry which is preliminary data.</text>
</comment>
<dbReference type="GO" id="GO:0005524">
    <property type="term" value="F:ATP binding"/>
    <property type="evidence" value="ECO:0007669"/>
    <property type="project" value="UniProtKB-KW"/>
</dbReference>
<dbReference type="Pfam" id="PF00005">
    <property type="entry name" value="ABC_tran"/>
    <property type="match status" value="1"/>
</dbReference>
<evidence type="ECO:0000256" key="2">
    <source>
        <dbReference type="ARBA" id="ARBA00022741"/>
    </source>
</evidence>
<organism evidence="5 6">
    <name type="scientific">Candidatus Spyradenecus faecavium</name>
    <dbReference type="NCBI Taxonomy" id="2840947"/>
    <lineage>
        <taxon>Bacteria</taxon>
        <taxon>Pseudomonadati</taxon>
        <taxon>Lentisphaerota</taxon>
        <taxon>Lentisphaeria</taxon>
        <taxon>Lentisphaerales</taxon>
        <taxon>Lentisphaeraceae</taxon>
        <taxon>Lentisphaeraceae incertae sedis</taxon>
        <taxon>Candidatus Spyradenecus</taxon>
    </lineage>
</organism>
<evidence type="ECO:0000256" key="3">
    <source>
        <dbReference type="ARBA" id="ARBA00022840"/>
    </source>
</evidence>
<feature type="domain" description="ABC transporter" evidence="4">
    <location>
        <begin position="5"/>
        <end position="239"/>
    </location>
</feature>
<dbReference type="SUPFAM" id="SSF52540">
    <property type="entry name" value="P-loop containing nucleoside triphosphate hydrolases"/>
    <property type="match status" value="1"/>
</dbReference>
<evidence type="ECO:0000256" key="1">
    <source>
        <dbReference type="ARBA" id="ARBA00022448"/>
    </source>
</evidence>
<dbReference type="PROSITE" id="PS50893">
    <property type="entry name" value="ABC_TRANSPORTER_2"/>
    <property type="match status" value="1"/>
</dbReference>
<dbReference type="CDD" id="cd03230">
    <property type="entry name" value="ABC_DR_subfamily_A"/>
    <property type="match status" value="1"/>
</dbReference>
<dbReference type="GO" id="GO:0016887">
    <property type="term" value="F:ATP hydrolysis activity"/>
    <property type="evidence" value="ECO:0007669"/>
    <property type="project" value="InterPro"/>
</dbReference>
<sequence length="261" mass="28694">MSEPLVLNEVRKTFRDFWGRPTVEAVKGLSFTVGAGEVFGLLGPNGSGKSTTIRMLLGLLRRDAGAIRVFGEPPEAKRAHALVGYLPEITYLHPFLTPRETLRYYGRLFGLGGQELRDRVEDLLRLAGVDRVADRRVGTFSKGMTRRVGLAQALLNAPRLLVLDEPTSGLDPIGTREVKDLILGLKARGIAVLMSSHLLPDVQDCCDRILILDHGECRAQGRVRDLKESLEAFFLETVDRTERVSPLEAAGGLPWLGGTRA</sequence>
<evidence type="ECO:0000313" key="5">
    <source>
        <dbReference type="EMBL" id="HIV08578.1"/>
    </source>
</evidence>
<evidence type="ECO:0000313" key="6">
    <source>
        <dbReference type="Proteomes" id="UP000886845"/>
    </source>
</evidence>
<reference evidence="5" key="1">
    <citation type="submission" date="2020-10" db="EMBL/GenBank/DDBJ databases">
        <authorList>
            <person name="Gilroy R."/>
        </authorList>
    </citation>
    <scope>NUCLEOTIDE SEQUENCE</scope>
    <source>
        <strain evidence="5">35461</strain>
    </source>
</reference>
<dbReference type="PANTHER" id="PTHR42939:SF1">
    <property type="entry name" value="ABC TRANSPORTER ATP-BINDING PROTEIN ALBC-RELATED"/>
    <property type="match status" value="1"/>
</dbReference>
<name>A0A9D1T2S6_9BACT</name>
<dbReference type="SMART" id="SM00382">
    <property type="entry name" value="AAA"/>
    <property type="match status" value="1"/>
</dbReference>
<evidence type="ECO:0000259" key="4">
    <source>
        <dbReference type="PROSITE" id="PS50893"/>
    </source>
</evidence>
<reference evidence="5" key="2">
    <citation type="journal article" date="2021" name="PeerJ">
        <title>Extensive microbial diversity within the chicken gut microbiome revealed by metagenomics and culture.</title>
        <authorList>
            <person name="Gilroy R."/>
            <person name="Ravi A."/>
            <person name="Getino M."/>
            <person name="Pursley I."/>
            <person name="Horton D.L."/>
            <person name="Alikhan N.F."/>
            <person name="Baker D."/>
            <person name="Gharbi K."/>
            <person name="Hall N."/>
            <person name="Watson M."/>
            <person name="Adriaenssens E.M."/>
            <person name="Foster-Nyarko E."/>
            <person name="Jarju S."/>
            <person name="Secka A."/>
            <person name="Antonio M."/>
            <person name="Oren A."/>
            <person name="Chaudhuri R.R."/>
            <person name="La Ragione R."/>
            <person name="Hildebrand F."/>
            <person name="Pallen M.J."/>
        </authorList>
    </citation>
    <scope>NUCLEOTIDE SEQUENCE</scope>
    <source>
        <strain evidence="5">35461</strain>
    </source>
</reference>
<keyword evidence="2" id="KW-0547">Nucleotide-binding</keyword>
<proteinExistence type="predicted"/>
<dbReference type="InterPro" id="IPR003593">
    <property type="entry name" value="AAA+_ATPase"/>
</dbReference>
<dbReference type="PANTHER" id="PTHR42939">
    <property type="entry name" value="ABC TRANSPORTER ATP-BINDING PROTEIN ALBC-RELATED"/>
    <property type="match status" value="1"/>
</dbReference>
<dbReference type="Proteomes" id="UP000886845">
    <property type="component" value="Unassembled WGS sequence"/>
</dbReference>
<dbReference type="InterPro" id="IPR051782">
    <property type="entry name" value="ABC_Transporter_VariousFunc"/>
</dbReference>
<dbReference type="AlphaFoldDB" id="A0A9D1T2S6"/>